<evidence type="ECO:0000256" key="2">
    <source>
        <dbReference type="ARBA" id="ARBA00022741"/>
    </source>
</evidence>
<evidence type="ECO:0000259" key="6">
    <source>
        <dbReference type="SMART" id="SM00983"/>
    </source>
</evidence>
<keyword evidence="2" id="KW-0547">Nucleotide-binding</keyword>
<dbReference type="InterPro" id="IPR006282">
    <property type="entry name" value="Thi_PPkinase"/>
</dbReference>
<organism evidence="7 8">
    <name type="scientific">Fictibacillus barbaricus</name>
    <dbReference type="NCBI Taxonomy" id="182136"/>
    <lineage>
        <taxon>Bacteria</taxon>
        <taxon>Bacillati</taxon>
        <taxon>Bacillota</taxon>
        <taxon>Bacilli</taxon>
        <taxon>Bacillales</taxon>
        <taxon>Fictibacillaceae</taxon>
        <taxon>Fictibacillus</taxon>
    </lineage>
</organism>
<dbReference type="InterPro" id="IPR007371">
    <property type="entry name" value="TPK_catalytic"/>
</dbReference>
<dbReference type="SUPFAM" id="SSF63999">
    <property type="entry name" value="Thiamin pyrophosphokinase, catalytic domain"/>
    <property type="match status" value="1"/>
</dbReference>
<dbReference type="SMART" id="SM00983">
    <property type="entry name" value="TPK_B1_binding"/>
    <property type="match status" value="1"/>
</dbReference>
<dbReference type="Pfam" id="PF04263">
    <property type="entry name" value="TPK_catalytic"/>
    <property type="match status" value="1"/>
</dbReference>
<evidence type="ECO:0000313" key="7">
    <source>
        <dbReference type="EMBL" id="MDR7074522.1"/>
    </source>
</evidence>
<keyword evidence="1 7" id="KW-0808">Transferase</keyword>
<dbReference type="CDD" id="cd07995">
    <property type="entry name" value="TPK"/>
    <property type="match status" value="1"/>
</dbReference>
<dbReference type="PANTHER" id="PTHR41299">
    <property type="entry name" value="THIAMINE PYROPHOSPHOKINASE"/>
    <property type="match status" value="1"/>
</dbReference>
<evidence type="ECO:0000256" key="1">
    <source>
        <dbReference type="ARBA" id="ARBA00022679"/>
    </source>
</evidence>
<dbReference type="Gene3D" id="3.40.50.10240">
    <property type="entry name" value="Thiamin pyrophosphokinase, catalytic domain"/>
    <property type="match status" value="1"/>
</dbReference>
<dbReference type="EC" id="2.7.6.2" evidence="5"/>
<name>A0ABU1U4X2_9BACL</name>
<keyword evidence="8" id="KW-1185">Reference proteome</keyword>
<keyword evidence="3" id="KW-0418">Kinase</keyword>
<dbReference type="NCBIfam" id="TIGR01378">
    <property type="entry name" value="thi_PPkinase"/>
    <property type="match status" value="1"/>
</dbReference>
<dbReference type="InterPro" id="IPR053149">
    <property type="entry name" value="TPK"/>
</dbReference>
<dbReference type="RefSeq" id="WP_310261605.1">
    <property type="nucleotide sequence ID" value="NZ_JAVDWA010000008.1"/>
</dbReference>
<protein>
    <recommendedName>
        <fullName evidence="5">Thiamine diphosphokinase</fullName>
        <ecNumber evidence="5">2.7.6.2</ecNumber>
    </recommendedName>
</protein>
<gene>
    <name evidence="7" type="ORF">J2X07_003519</name>
</gene>
<keyword evidence="4" id="KW-0067">ATP-binding</keyword>
<feature type="domain" description="Thiamin pyrophosphokinase thiamin-binding" evidence="6">
    <location>
        <begin position="143"/>
        <end position="209"/>
    </location>
</feature>
<evidence type="ECO:0000256" key="5">
    <source>
        <dbReference type="NCBIfam" id="TIGR01378"/>
    </source>
</evidence>
<accession>A0ABU1U4X2</accession>
<dbReference type="InterPro" id="IPR007373">
    <property type="entry name" value="Thiamin_PyroPKinase_B1-bd"/>
</dbReference>
<dbReference type="InterPro" id="IPR036759">
    <property type="entry name" value="TPK_catalytic_sf"/>
</dbReference>
<dbReference type="SUPFAM" id="SSF63862">
    <property type="entry name" value="Thiamin pyrophosphokinase, substrate-binding domain"/>
    <property type="match status" value="1"/>
</dbReference>
<dbReference type="InterPro" id="IPR036371">
    <property type="entry name" value="TPK_B1-bd_sf"/>
</dbReference>
<sequence length="215" mass="23929">MKIRIVAGGPPFLIPDLNSCDSGSDIIWVGVDRGTFVLLEAGIHPKHAFGDFDSVSDVEKEAIIRSGISLNVYQSEKDQTDMEIAFLWAMDQNPDELLLLGATGGRLDHELLNLQLLFNSLEKKDTAVKVVDRHNEITLHAPGTYRITQDERYPYVSFIAYKEEVSGITLRGFKYPLQNAALQMGSSLCISNELVNKNGTYSFDSGIIMMVKSRD</sequence>
<dbReference type="Proteomes" id="UP001258181">
    <property type="component" value="Unassembled WGS sequence"/>
</dbReference>
<evidence type="ECO:0000256" key="4">
    <source>
        <dbReference type="ARBA" id="ARBA00022840"/>
    </source>
</evidence>
<evidence type="ECO:0000313" key="8">
    <source>
        <dbReference type="Proteomes" id="UP001258181"/>
    </source>
</evidence>
<comment type="caution">
    <text evidence="7">The sequence shown here is derived from an EMBL/GenBank/DDBJ whole genome shotgun (WGS) entry which is preliminary data.</text>
</comment>
<dbReference type="PANTHER" id="PTHR41299:SF1">
    <property type="entry name" value="THIAMINE PYROPHOSPHOKINASE"/>
    <property type="match status" value="1"/>
</dbReference>
<proteinExistence type="predicted"/>
<dbReference type="EMBL" id="JAVDWA010000008">
    <property type="protein sequence ID" value="MDR7074522.1"/>
    <property type="molecule type" value="Genomic_DNA"/>
</dbReference>
<evidence type="ECO:0000256" key="3">
    <source>
        <dbReference type="ARBA" id="ARBA00022777"/>
    </source>
</evidence>
<reference evidence="7 8" key="1">
    <citation type="submission" date="2023-07" db="EMBL/GenBank/DDBJ databases">
        <title>Sorghum-associated microbial communities from plants grown in Nebraska, USA.</title>
        <authorList>
            <person name="Schachtman D."/>
        </authorList>
    </citation>
    <scope>NUCLEOTIDE SEQUENCE [LARGE SCALE GENOMIC DNA]</scope>
    <source>
        <strain evidence="7 8">BE211</strain>
    </source>
</reference>
<dbReference type="GO" id="GO:0004788">
    <property type="term" value="F:thiamine diphosphokinase activity"/>
    <property type="evidence" value="ECO:0007669"/>
    <property type="project" value="UniProtKB-EC"/>
</dbReference>
<dbReference type="Pfam" id="PF04265">
    <property type="entry name" value="TPK_B1_binding"/>
    <property type="match status" value="1"/>
</dbReference>